<dbReference type="InterPro" id="IPR036388">
    <property type="entry name" value="WH-like_DNA-bd_sf"/>
</dbReference>
<feature type="compositionally biased region" description="Polar residues" evidence="1">
    <location>
        <begin position="290"/>
        <end position="309"/>
    </location>
</feature>
<feature type="compositionally biased region" description="Polar residues" evidence="1">
    <location>
        <begin position="190"/>
        <end position="202"/>
    </location>
</feature>
<name>A0ABY1PND3_9RHOB</name>
<sequence>MALGGEMSNLVTSLLRSKNLGVGLTAKSVILLMGDIASDEGQGIWAAKGTMARELETTERTVQRQISALENAGFIQEVGKRKHRNGFTVEYRICLSVVSSCPNAGGVSVKGRNSTPDGVSPVPPTECHPMVVTPDSVSPQDTTGCHPMGQTPDGLSPQDTTVCHPMTGTPDSVSPVPPTDCHPTPDRVSPQDTTVCHPNQSKPSKELSKNSEGQKISDALTRFAGLDAVSSFVAYRRKIKKPLTVTAAKRLAEQLRQIEARGGDASDALGLAEERGWQSVKADWYFNEKGQGNDQRSRSNFKTPNTDPTSDAIAIAARSRRPSGPDRVRG</sequence>
<gene>
    <name evidence="2" type="ORF">SAMN06265373_11617</name>
</gene>
<reference evidence="2 3" key="1">
    <citation type="submission" date="2017-05" db="EMBL/GenBank/DDBJ databases">
        <authorList>
            <person name="Varghese N."/>
            <person name="Submissions S."/>
        </authorList>
    </citation>
    <scope>NUCLEOTIDE SEQUENCE [LARGE SCALE GENOMIC DNA]</scope>
    <source>
        <strain evidence="2 3">DSM 29734</strain>
    </source>
</reference>
<feature type="region of interest" description="Disordered" evidence="1">
    <location>
        <begin position="107"/>
        <end position="213"/>
    </location>
</feature>
<evidence type="ECO:0000313" key="3">
    <source>
        <dbReference type="Proteomes" id="UP001157961"/>
    </source>
</evidence>
<feature type="region of interest" description="Disordered" evidence="1">
    <location>
        <begin position="286"/>
        <end position="330"/>
    </location>
</feature>
<proteinExistence type="predicted"/>
<evidence type="ECO:0000256" key="1">
    <source>
        <dbReference type="SAM" id="MobiDB-lite"/>
    </source>
</evidence>
<dbReference type="Proteomes" id="UP001157961">
    <property type="component" value="Unassembled WGS sequence"/>
</dbReference>
<comment type="caution">
    <text evidence="2">The sequence shown here is derived from an EMBL/GenBank/DDBJ whole genome shotgun (WGS) entry which is preliminary data.</text>
</comment>
<evidence type="ECO:0000313" key="2">
    <source>
        <dbReference type="EMBL" id="SMP36418.1"/>
    </source>
</evidence>
<keyword evidence="3" id="KW-1185">Reference proteome</keyword>
<accession>A0ABY1PND3</accession>
<dbReference type="Gene3D" id="1.10.10.10">
    <property type="entry name" value="Winged helix-like DNA-binding domain superfamily/Winged helix DNA-binding domain"/>
    <property type="match status" value="1"/>
</dbReference>
<dbReference type="EMBL" id="FXTY01000016">
    <property type="protein sequence ID" value="SMP36418.1"/>
    <property type="molecule type" value="Genomic_DNA"/>
</dbReference>
<organism evidence="2 3">
    <name type="scientific">Shimia sagamensis</name>
    <dbReference type="NCBI Taxonomy" id="1566352"/>
    <lineage>
        <taxon>Bacteria</taxon>
        <taxon>Pseudomonadati</taxon>
        <taxon>Pseudomonadota</taxon>
        <taxon>Alphaproteobacteria</taxon>
        <taxon>Rhodobacterales</taxon>
        <taxon>Roseobacteraceae</taxon>
    </lineage>
</organism>
<protein>
    <submittedName>
        <fullName evidence="2">Helix-turn-helix domain-containing protein</fullName>
    </submittedName>
</protein>